<evidence type="ECO:0000256" key="7">
    <source>
        <dbReference type="HAMAP-Rule" id="MF_00488"/>
    </source>
</evidence>
<feature type="domain" description="Lactate/malate dehydrogenase N-terminal" evidence="10">
    <location>
        <begin position="8"/>
        <end position="146"/>
    </location>
</feature>
<feature type="binding site" evidence="7">
    <location>
        <position position="17"/>
    </location>
    <ligand>
        <name>NAD(+)</name>
        <dbReference type="ChEBI" id="CHEBI:57540"/>
    </ligand>
</feature>
<dbReference type="NCBIfam" id="TIGR01771">
    <property type="entry name" value="L-LDH-NAD"/>
    <property type="match status" value="1"/>
</dbReference>
<comment type="catalytic activity">
    <reaction evidence="6 7">
        <text>(S)-lactate + NAD(+) = pyruvate + NADH + H(+)</text>
        <dbReference type="Rhea" id="RHEA:23444"/>
        <dbReference type="ChEBI" id="CHEBI:15361"/>
        <dbReference type="ChEBI" id="CHEBI:15378"/>
        <dbReference type="ChEBI" id="CHEBI:16651"/>
        <dbReference type="ChEBI" id="CHEBI:57540"/>
        <dbReference type="ChEBI" id="CHEBI:57945"/>
        <dbReference type="EC" id="1.1.1.27"/>
    </reaction>
</comment>
<feature type="binding site" evidence="7">
    <location>
        <position position="86"/>
    </location>
    <ligand>
        <name>substrate</name>
    </ligand>
</feature>
<comment type="activity regulation">
    <text evidence="7">Allosterically activated by fructose 1,6-bisphosphate (FBP).</text>
</comment>
<dbReference type="STRING" id="170573.GCA_001076995_01486"/>
<feature type="domain" description="Lactate/malate dehydrogenase C-terminal" evidence="11">
    <location>
        <begin position="149"/>
        <end position="314"/>
    </location>
</feature>
<comment type="caution">
    <text evidence="13">The sequence shown here is derived from an EMBL/GenBank/DDBJ whole genome shotgun (WGS) entry which is preliminary data.</text>
</comment>
<evidence type="ECO:0000256" key="1">
    <source>
        <dbReference type="ARBA" id="ARBA00004843"/>
    </source>
</evidence>
<accession>A0A1Z3U052</accession>
<feature type="binding site" evidence="7 9">
    <location>
        <position position="38"/>
    </location>
    <ligand>
        <name>NAD(+)</name>
        <dbReference type="ChEBI" id="CHEBI:57540"/>
    </ligand>
</feature>
<comment type="similarity">
    <text evidence="2 7">Belongs to the LDH/MDH superfamily. LDH family.</text>
</comment>
<dbReference type="AlphaFoldDB" id="A0A1Z3U052"/>
<feature type="active site" description="Proton acceptor" evidence="7 8">
    <location>
        <position position="179"/>
    </location>
</feature>
<dbReference type="EMBL" id="JANSKX010000010">
    <property type="protein sequence ID" value="MCY1594213.1"/>
    <property type="molecule type" value="Genomic_DNA"/>
</dbReference>
<dbReference type="SUPFAM" id="SSF51735">
    <property type="entry name" value="NAD(P)-binding Rossmann-fold domains"/>
    <property type="match status" value="1"/>
</dbReference>
<dbReference type="GO" id="GO:0005737">
    <property type="term" value="C:cytoplasm"/>
    <property type="evidence" value="ECO:0007669"/>
    <property type="project" value="UniProtKB-SubCell"/>
</dbReference>
<feature type="binding site" evidence="7">
    <location>
        <position position="157"/>
    </location>
    <ligand>
        <name>beta-D-fructose 1,6-bisphosphate</name>
        <dbReference type="ChEBI" id="CHEBI:32966"/>
        <note>allosteric activator</note>
    </ligand>
</feature>
<dbReference type="PIRSF" id="PIRSF000102">
    <property type="entry name" value="Lac_mal_DH"/>
    <property type="match status" value="1"/>
</dbReference>
<feature type="binding site" evidence="7">
    <location>
        <position position="232"/>
    </location>
    <ligand>
        <name>substrate</name>
    </ligand>
</feature>
<dbReference type="Gene3D" id="3.90.110.10">
    <property type="entry name" value="Lactate dehydrogenase/glycoside hydrolase, family 4, C-terminal"/>
    <property type="match status" value="1"/>
</dbReference>
<dbReference type="SUPFAM" id="SSF56327">
    <property type="entry name" value="LDH C-terminal domain-like"/>
    <property type="match status" value="1"/>
</dbReference>
<evidence type="ECO:0000313" key="12">
    <source>
        <dbReference type="EMBL" id="MCY1594213.1"/>
    </source>
</evidence>
<comment type="subunit">
    <text evidence="7">Homotetramer.</text>
</comment>
<name>A0A1Z3U052_9STAP</name>
<dbReference type="EMBL" id="PNGG01000002">
    <property type="protein sequence ID" value="PMC19542.1"/>
    <property type="molecule type" value="Genomic_DNA"/>
</dbReference>
<evidence type="ECO:0000259" key="11">
    <source>
        <dbReference type="Pfam" id="PF02866"/>
    </source>
</evidence>
<dbReference type="InterPro" id="IPR018177">
    <property type="entry name" value="L-lactate_DH_AS"/>
</dbReference>
<dbReference type="Gene3D" id="3.40.50.720">
    <property type="entry name" value="NAD(P)-binding Rossmann-like Domain"/>
    <property type="match status" value="1"/>
</dbReference>
<feature type="binding site" evidence="7">
    <location>
        <position position="92"/>
    </location>
    <ligand>
        <name>substrate</name>
    </ligand>
</feature>
<evidence type="ECO:0000313" key="14">
    <source>
        <dbReference type="Proteomes" id="UP000235748"/>
    </source>
</evidence>
<dbReference type="PANTHER" id="PTHR43128">
    <property type="entry name" value="L-2-HYDROXYCARBOXYLATE DEHYDROGENASE (NAD(P)(+))"/>
    <property type="match status" value="1"/>
</dbReference>
<evidence type="ECO:0000259" key="10">
    <source>
        <dbReference type="Pfam" id="PF00056"/>
    </source>
</evidence>
<dbReference type="InterPro" id="IPR001557">
    <property type="entry name" value="L-lactate/malate_DH"/>
</dbReference>
<keyword evidence="4 7" id="KW-0560">Oxidoreductase</keyword>
<evidence type="ECO:0000256" key="9">
    <source>
        <dbReference type="PIRSR" id="PIRSR000102-3"/>
    </source>
</evidence>
<keyword evidence="7" id="KW-0021">Allosteric enzyme</keyword>
<dbReference type="NCBIfam" id="NF004863">
    <property type="entry name" value="PRK06223.1"/>
    <property type="match status" value="1"/>
</dbReference>
<feature type="binding site" evidence="7">
    <location>
        <begin position="83"/>
        <end position="84"/>
    </location>
    <ligand>
        <name>NAD(+)</name>
        <dbReference type="ChEBI" id="CHEBI:57540"/>
    </ligand>
</feature>
<keyword evidence="7" id="KW-0963">Cytoplasm</keyword>
<dbReference type="FunFam" id="3.40.50.720:FF:000018">
    <property type="entry name" value="Malate dehydrogenase"/>
    <property type="match status" value="1"/>
</dbReference>
<keyword evidence="5 7" id="KW-0520">NAD</keyword>
<dbReference type="PROSITE" id="PS00064">
    <property type="entry name" value="L_LDH"/>
    <property type="match status" value="1"/>
</dbReference>
<sequence length="319" mass="34872">MERTKGNKVVLVGDGAVGSSYAFAMVAKGVADELVIIDLNEDKVKGDVMDLNHGAPYGDSRVTVKAGQYSDCSDADIVVITAGAAQKPGETRLDLVEKNTKIFKSIVTEIMNSGFDGIFLIATNPVDILTYVTYKVSGLPKERVIGSGTILDTARFKFELAEEFGVSPGSVHGQIIGEHGDSELAVWSQANIAGQPLFDILKNDKKREKRIEEIFVRTRDAAYEIIEAKGATYYGIAMGLLHITKAILFNQKKVLTVSSYLEGEYGQEDVYIGVPTLVTRDGAQRIFESPLSEEEQAQFDKSAQVLKEMQDKIQNHIIA</sequence>
<dbReference type="GO" id="GO:0006096">
    <property type="term" value="P:glycolytic process"/>
    <property type="evidence" value="ECO:0007669"/>
    <property type="project" value="UniProtKB-UniRule"/>
</dbReference>
<evidence type="ECO:0000256" key="8">
    <source>
        <dbReference type="PIRSR" id="PIRSR000102-1"/>
    </source>
</evidence>
<dbReference type="Pfam" id="PF02866">
    <property type="entry name" value="Ldh_1_C"/>
    <property type="match status" value="1"/>
</dbReference>
<dbReference type="InterPro" id="IPR011304">
    <property type="entry name" value="L-lactate_DH"/>
</dbReference>
<dbReference type="InterPro" id="IPR022383">
    <property type="entry name" value="Lactate/malate_DH_C"/>
</dbReference>
<evidence type="ECO:0000256" key="2">
    <source>
        <dbReference type="ARBA" id="ARBA00006054"/>
    </source>
</evidence>
<evidence type="ECO:0000313" key="13">
    <source>
        <dbReference type="EMBL" id="PMC19542.1"/>
    </source>
</evidence>
<dbReference type="Pfam" id="PF00056">
    <property type="entry name" value="Ldh_1_N"/>
    <property type="match status" value="1"/>
</dbReference>
<feature type="binding site" evidence="9">
    <location>
        <begin position="13"/>
        <end position="18"/>
    </location>
    <ligand>
        <name>NAD(+)</name>
        <dbReference type="ChEBI" id="CHEBI:57540"/>
    </ligand>
</feature>
<dbReference type="RefSeq" id="WP_002472993.1">
    <property type="nucleotide sequence ID" value="NZ_CP022096.2"/>
</dbReference>
<dbReference type="NCBIfam" id="NF000824">
    <property type="entry name" value="PRK00066.1"/>
    <property type="match status" value="1"/>
</dbReference>
<dbReference type="UniPathway" id="UPA00554">
    <property type="reaction ID" value="UER00611"/>
</dbReference>
<dbReference type="GO" id="GO:0006089">
    <property type="term" value="P:lactate metabolic process"/>
    <property type="evidence" value="ECO:0007669"/>
    <property type="project" value="TreeGrafter"/>
</dbReference>
<evidence type="ECO:0000256" key="5">
    <source>
        <dbReference type="ARBA" id="ARBA00023027"/>
    </source>
</evidence>
<feature type="binding site" evidence="7">
    <location>
        <begin position="152"/>
        <end position="155"/>
    </location>
    <ligand>
        <name>substrate</name>
    </ligand>
</feature>
<dbReference type="CDD" id="cd05291">
    <property type="entry name" value="HicDH_like"/>
    <property type="match status" value="1"/>
</dbReference>
<feature type="binding site" evidence="7">
    <location>
        <position position="43"/>
    </location>
    <ligand>
        <name>NAD(+)</name>
        <dbReference type="ChEBI" id="CHEBI:57540"/>
    </ligand>
</feature>
<dbReference type="InterPro" id="IPR036291">
    <property type="entry name" value="NAD(P)-bd_dom_sf"/>
</dbReference>
<comment type="function">
    <text evidence="7">Catalyzes the conversion of lactate to pyruvate.</text>
</comment>
<feature type="binding site" evidence="7">
    <location>
        <position position="172"/>
    </location>
    <ligand>
        <name>beta-D-fructose 1,6-bisphosphate</name>
        <dbReference type="ChEBI" id="CHEBI:32966"/>
        <note>allosteric activator</note>
    </ligand>
</feature>
<dbReference type="Proteomes" id="UP000235748">
    <property type="component" value="Unassembled WGS sequence"/>
</dbReference>
<proteinExistence type="inferred from homology"/>
<evidence type="ECO:0000256" key="4">
    <source>
        <dbReference type="ARBA" id="ARBA00023002"/>
    </source>
</evidence>
<feature type="binding site" evidence="7">
    <location>
        <begin position="124"/>
        <end position="127"/>
    </location>
    <ligand>
        <name>substrate</name>
    </ligand>
</feature>
<organism evidence="13 14">
    <name type="scientific">Staphylococcus pettenkoferi</name>
    <dbReference type="NCBI Taxonomy" id="170573"/>
    <lineage>
        <taxon>Bacteria</taxon>
        <taxon>Bacillati</taxon>
        <taxon>Bacillota</taxon>
        <taxon>Bacilli</taxon>
        <taxon>Bacillales</taxon>
        <taxon>Staphylococcaceae</taxon>
        <taxon>Staphylococcus</taxon>
    </lineage>
</organism>
<keyword evidence="7" id="KW-0597">Phosphoprotein</keyword>
<evidence type="ECO:0000256" key="3">
    <source>
        <dbReference type="ARBA" id="ARBA00012967"/>
    </source>
</evidence>
<feature type="binding site" evidence="7">
    <location>
        <position position="69"/>
    </location>
    <ligand>
        <name>NAD(+)</name>
        <dbReference type="ChEBI" id="CHEBI:57540"/>
    </ligand>
</feature>
<dbReference type="EC" id="1.1.1.27" evidence="3 7"/>
<dbReference type="PANTHER" id="PTHR43128:SF16">
    <property type="entry name" value="L-LACTATE DEHYDROGENASE"/>
    <property type="match status" value="1"/>
</dbReference>
<protein>
    <recommendedName>
        <fullName evidence="3 7">L-lactate dehydrogenase</fullName>
        <shortName evidence="7">L-LDH</shortName>
        <ecNumber evidence="3 7">1.1.1.27</ecNumber>
    </recommendedName>
</protein>
<comment type="subcellular location">
    <subcellularLocation>
        <location evidence="7">Cytoplasm</location>
    </subcellularLocation>
</comment>
<reference evidence="12" key="2">
    <citation type="journal article" date="2022" name="Int. J. Mol. Sci.">
        <title>Phenotypic and genotypic virulence characterisation of Staphylococcus pettenkoferi strains isolated from human bloodstream and diabetic foot infections.</title>
        <authorList>
            <person name="Magnan C."/>
        </authorList>
    </citation>
    <scope>NUCLEOTIDE SEQUENCE</scope>
    <source>
        <strain evidence="12">NSP020P</strain>
    </source>
</reference>
<feature type="binding site" evidence="7">
    <location>
        <begin position="122"/>
        <end position="124"/>
    </location>
    <ligand>
        <name>NAD(+)</name>
        <dbReference type="ChEBI" id="CHEBI:57540"/>
    </ligand>
</feature>
<reference evidence="13 14" key="1">
    <citation type="submission" date="2017-09" db="EMBL/GenBank/DDBJ databases">
        <title>Bacterial strain isolated from the female urinary microbiota.</title>
        <authorList>
            <person name="Thomas-White K."/>
            <person name="Kumar N."/>
            <person name="Forster S."/>
            <person name="Putonti C."/>
            <person name="Lawley T."/>
            <person name="Wolfe A.J."/>
        </authorList>
    </citation>
    <scope>NUCLEOTIDE SEQUENCE [LARGE SCALE GENOMIC DNA]</scope>
    <source>
        <strain evidence="13 14">UMB0834</strain>
    </source>
</reference>
<dbReference type="HAMAP" id="MF_00488">
    <property type="entry name" value="Lactate_dehydrog"/>
    <property type="match status" value="1"/>
</dbReference>
<feature type="binding site" evidence="9">
    <location>
        <position position="99"/>
    </location>
    <ligand>
        <name>NAD(+)</name>
        <dbReference type="ChEBI" id="CHEBI:57540"/>
    </ligand>
</feature>
<dbReference type="InterPro" id="IPR015955">
    <property type="entry name" value="Lactate_DH/Glyco_Ohase_4_C"/>
</dbReference>
<gene>
    <name evidence="7" type="primary">ldh</name>
    <name evidence="13" type="ORF">CJ235_04055</name>
    <name evidence="12" type="ORF">NW112_03045</name>
</gene>
<dbReference type="GO" id="GO:0004459">
    <property type="term" value="F:L-lactate dehydrogenase (NAD+) activity"/>
    <property type="evidence" value="ECO:0007669"/>
    <property type="project" value="UniProtKB-UniRule"/>
</dbReference>
<dbReference type="Proteomes" id="UP001081438">
    <property type="component" value="Unassembled WGS sequence"/>
</dbReference>
<dbReference type="KEGG" id="spet:CEP67_03250"/>
<feature type="binding site" evidence="7">
    <location>
        <position position="147"/>
    </location>
    <ligand>
        <name>NAD(+)</name>
        <dbReference type="ChEBI" id="CHEBI:57540"/>
    </ligand>
</feature>
<dbReference type="GeneID" id="98297854"/>
<dbReference type="PRINTS" id="PR00086">
    <property type="entry name" value="LLDHDRGNASE"/>
</dbReference>
<feature type="binding site" evidence="7">
    <location>
        <position position="105"/>
    </location>
    <ligand>
        <name>NAD(+)</name>
        <dbReference type="ChEBI" id="CHEBI:57540"/>
    </ligand>
</feature>
<dbReference type="InterPro" id="IPR001236">
    <property type="entry name" value="Lactate/malate_DH_N"/>
</dbReference>
<comment type="pathway">
    <text evidence="1 7">Fermentation; pyruvate fermentation to lactate; (S)-lactate from pyruvate: step 1/1.</text>
</comment>
<feature type="modified residue" description="Phosphotyrosine" evidence="7">
    <location>
        <position position="223"/>
    </location>
</feature>
<evidence type="ECO:0000256" key="6">
    <source>
        <dbReference type="ARBA" id="ARBA00049258"/>
    </source>
</evidence>